<dbReference type="Proteomes" id="UP000325315">
    <property type="component" value="Unassembled WGS sequence"/>
</dbReference>
<keyword evidence="1" id="KW-0863">Zinc-finger</keyword>
<dbReference type="OrthoDB" id="2272416at2759"/>
<dbReference type="EMBL" id="SMMG02000007">
    <property type="protein sequence ID" value="KAA3466697.1"/>
    <property type="molecule type" value="Genomic_DNA"/>
</dbReference>
<keyword evidence="1" id="KW-0862">Zinc</keyword>
<dbReference type="AlphaFoldDB" id="A0A5B6VC14"/>
<organism evidence="4 5">
    <name type="scientific">Gossypium australe</name>
    <dbReference type="NCBI Taxonomy" id="47621"/>
    <lineage>
        <taxon>Eukaryota</taxon>
        <taxon>Viridiplantae</taxon>
        <taxon>Streptophyta</taxon>
        <taxon>Embryophyta</taxon>
        <taxon>Tracheophyta</taxon>
        <taxon>Spermatophyta</taxon>
        <taxon>Magnoliopsida</taxon>
        <taxon>eudicotyledons</taxon>
        <taxon>Gunneridae</taxon>
        <taxon>Pentapetalae</taxon>
        <taxon>rosids</taxon>
        <taxon>malvids</taxon>
        <taxon>Malvales</taxon>
        <taxon>Malvaceae</taxon>
        <taxon>Malvoideae</taxon>
        <taxon>Gossypium</taxon>
    </lineage>
</organism>
<dbReference type="InterPro" id="IPR001878">
    <property type="entry name" value="Znf_CCHC"/>
</dbReference>
<sequence>MSTRARERGTRGRGRGRGARAGSSASGHMPEMEVLASPVTEAGSYDRAGGDNALSQAMLRVLKWVAGASTGSVARGSISERLWSNGAEVFKGISGVAPNMAEYWLKTVERIMDDLDCSFEDGLRDELRVLIAPQRERDFTTLVEKAKIAEEPCAVCGLSHQGGCWKRVGACFKCGSRDHRIKDCTLKSSPTPVVRQGGRGALGKGAGNTDARQPGLVYAAWRREDGDAPDVMM</sequence>
<dbReference type="GO" id="GO:0003676">
    <property type="term" value="F:nucleic acid binding"/>
    <property type="evidence" value="ECO:0007669"/>
    <property type="project" value="InterPro"/>
</dbReference>
<evidence type="ECO:0000259" key="3">
    <source>
        <dbReference type="PROSITE" id="PS50158"/>
    </source>
</evidence>
<dbReference type="GO" id="GO:0006508">
    <property type="term" value="P:proteolysis"/>
    <property type="evidence" value="ECO:0007669"/>
    <property type="project" value="UniProtKB-KW"/>
</dbReference>
<keyword evidence="1" id="KW-0479">Metal-binding</keyword>
<evidence type="ECO:0000256" key="1">
    <source>
        <dbReference type="PROSITE-ProRule" id="PRU00047"/>
    </source>
</evidence>
<keyword evidence="4" id="KW-0482">Metalloprotease</keyword>
<feature type="compositionally biased region" description="Basic and acidic residues" evidence="2">
    <location>
        <begin position="1"/>
        <end position="10"/>
    </location>
</feature>
<feature type="domain" description="CCHC-type" evidence="3">
    <location>
        <begin position="171"/>
        <end position="184"/>
    </location>
</feature>
<evidence type="ECO:0000313" key="5">
    <source>
        <dbReference type="Proteomes" id="UP000325315"/>
    </source>
</evidence>
<gene>
    <name evidence="4" type="ORF">EPI10_001769</name>
</gene>
<dbReference type="PROSITE" id="PS50158">
    <property type="entry name" value="ZF_CCHC"/>
    <property type="match status" value="1"/>
</dbReference>
<proteinExistence type="predicted"/>
<evidence type="ECO:0000313" key="4">
    <source>
        <dbReference type="EMBL" id="KAA3466697.1"/>
    </source>
</evidence>
<keyword evidence="4" id="KW-0645">Protease</keyword>
<feature type="region of interest" description="Disordered" evidence="2">
    <location>
        <begin position="1"/>
        <end position="31"/>
    </location>
</feature>
<evidence type="ECO:0000256" key="2">
    <source>
        <dbReference type="SAM" id="MobiDB-lite"/>
    </source>
</evidence>
<dbReference type="GO" id="GO:0008237">
    <property type="term" value="F:metallopeptidase activity"/>
    <property type="evidence" value="ECO:0007669"/>
    <property type="project" value="UniProtKB-KW"/>
</dbReference>
<accession>A0A5B6VC14</accession>
<dbReference type="GO" id="GO:0008270">
    <property type="term" value="F:zinc ion binding"/>
    <property type="evidence" value="ECO:0007669"/>
    <property type="project" value="UniProtKB-KW"/>
</dbReference>
<name>A0A5B6VC14_9ROSI</name>
<comment type="caution">
    <text evidence="4">The sequence shown here is derived from an EMBL/GenBank/DDBJ whole genome shotgun (WGS) entry which is preliminary data.</text>
</comment>
<protein>
    <submittedName>
        <fullName evidence="4">ATP-dependent zinc metalloprotease FtsH</fullName>
    </submittedName>
</protein>
<reference evidence="5" key="1">
    <citation type="journal article" date="2019" name="Plant Biotechnol. J.">
        <title>Genome sequencing of the Australian wild diploid species Gossypium australe highlights disease resistance and delayed gland morphogenesis.</title>
        <authorList>
            <person name="Cai Y."/>
            <person name="Cai X."/>
            <person name="Wang Q."/>
            <person name="Wang P."/>
            <person name="Zhang Y."/>
            <person name="Cai C."/>
            <person name="Xu Y."/>
            <person name="Wang K."/>
            <person name="Zhou Z."/>
            <person name="Wang C."/>
            <person name="Geng S."/>
            <person name="Li B."/>
            <person name="Dong Q."/>
            <person name="Hou Y."/>
            <person name="Wang H."/>
            <person name="Ai P."/>
            <person name="Liu Z."/>
            <person name="Yi F."/>
            <person name="Sun M."/>
            <person name="An G."/>
            <person name="Cheng J."/>
            <person name="Zhang Y."/>
            <person name="Shi Q."/>
            <person name="Xie Y."/>
            <person name="Shi X."/>
            <person name="Chang Y."/>
            <person name="Huang F."/>
            <person name="Chen Y."/>
            <person name="Hong S."/>
            <person name="Mi L."/>
            <person name="Sun Q."/>
            <person name="Zhang L."/>
            <person name="Zhou B."/>
            <person name="Peng R."/>
            <person name="Zhang X."/>
            <person name="Liu F."/>
        </authorList>
    </citation>
    <scope>NUCLEOTIDE SEQUENCE [LARGE SCALE GENOMIC DNA]</scope>
    <source>
        <strain evidence="5">cv. PA1801</strain>
    </source>
</reference>
<keyword evidence="5" id="KW-1185">Reference proteome</keyword>
<keyword evidence="4" id="KW-0378">Hydrolase</keyword>
<dbReference type="Pfam" id="PF00098">
    <property type="entry name" value="zf-CCHC"/>
    <property type="match status" value="1"/>
</dbReference>